<dbReference type="SMART" id="SM00304">
    <property type="entry name" value="HAMP"/>
    <property type="match status" value="1"/>
</dbReference>
<dbReference type="PROSITE" id="PS50885">
    <property type="entry name" value="HAMP"/>
    <property type="match status" value="1"/>
</dbReference>
<evidence type="ECO:0000256" key="5">
    <source>
        <dbReference type="ARBA" id="ARBA00022553"/>
    </source>
</evidence>
<evidence type="ECO:0000256" key="11">
    <source>
        <dbReference type="ARBA" id="ARBA00023136"/>
    </source>
</evidence>
<keyword evidence="12" id="KW-0812">Transmembrane</keyword>
<evidence type="ECO:0000256" key="2">
    <source>
        <dbReference type="ARBA" id="ARBA00004651"/>
    </source>
</evidence>
<dbReference type="InterPro" id="IPR004358">
    <property type="entry name" value="Sig_transdc_His_kin-like_C"/>
</dbReference>
<comment type="subcellular location">
    <subcellularLocation>
        <location evidence="2">Cell membrane</location>
        <topology evidence="2">Multi-pass membrane protein</topology>
    </subcellularLocation>
</comment>
<keyword evidence="4" id="KW-1003">Cell membrane</keyword>
<keyword evidence="10" id="KW-0902">Two-component regulatory system</keyword>
<dbReference type="EC" id="2.7.13.3" evidence="3"/>
<accession>A0A8J4H2A4</accession>
<reference evidence="15" key="1">
    <citation type="submission" date="2021-04" db="EMBL/GenBank/DDBJ databases">
        <title>Draft genome sequence of Xylanibacillus composti strain K13.</title>
        <authorList>
            <person name="Uke A."/>
            <person name="Chhe C."/>
            <person name="Baramee S."/>
            <person name="Kosugi A."/>
        </authorList>
    </citation>
    <scope>NUCLEOTIDE SEQUENCE</scope>
    <source>
        <strain evidence="15">K13</strain>
    </source>
</reference>
<feature type="domain" description="Histidine kinase" evidence="13">
    <location>
        <begin position="468"/>
        <end position="580"/>
    </location>
</feature>
<dbReference type="Proteomes" id="UP000677918">
    <property type="component" value="Unassembled WGS sequence"/>
</dbReference>
<dbReference type="InterPro" id="IPR003660">
    <property type="entry name" value="HAMP_dom"/>
</dbReference>
<dbReference type="InterPro" id="IPR010559">
    <property type="entry name" value="Sig_transdc_His_kin_internal"/>
</dbReference>
<comment type="caution">
    <text evidence="15">The sequence shown here is derived from an EMBL/GenBank/DDBJ whole genome shotgun (WGS) entry which is preliminary data.</text>
</comment>
<dbReference type="PROSITE" id="PS50109">
    <property type="entry name" value="HIS_KIN"/>
    <property type="match status" value="1"/>
</dbReference>
<keyword evidence="16" id="KW-1185">Reference proteome</keyword>
<dbReference type="PANTHER" id="PTHR34220">
    <property type="entry name" value="SENSOR HISTIDINE KINASE YPDA"/>
    <property type="match status" value="1"/>
</dbReference>
<keyword evidence="11 12" id="KW-0472">Membrane</keyword>
<evidence type="ECO:0000256" key="1">
    <source>
        <dbReference type="ARBA" id="ARBA00000085"/>
    </source>
</evidence>
<comment type="catalytic activity">
    <reaction evidence="1">
        <text>ATP + protein L-histidine = ADP + protein N-phospho-L-histidine.</text>
        <dbReference type="EC" id="2.7.13.3"/>
    </reaction>
</comment>
<keyword evidence="6" id="KW-0808">Transferase</keyword>
<feature type="transmembrane region" description="Helical" evidence="12">
    <location>
        <begin position="12"/>
        <end position="33"/>
    </location>
</feature>
<evidence type="ECO:0000256" key="6">
    <source>
        <dbReference type="ARBA" id="ARBA00022679"/>
    </source>
</evidence>
<dbReference type="InterPro" id="IPR050640">
    <property type="entry name" value="Bact_2-comp_sensor_kinase"/>
</dbReference>
<evidence type="ECO:0000256" key="12">
    <source>
        <dbReference type="SAM" id="Phobius"/>
    </source>
</evidence>
<evidence type="ECO:0000256" key="3">
    <source>
        <dbReference type="ARBA" id="ARBA00012438"/>
    </source>
</evidence>
<name>A0A8J4H2A4_9BACL</name>
<feature type="transmembrane region" description="Helical" evidence="12">
    <location>
        <begin position="283"/>
        <end position="311"/>
    </location>
</feature>
<dbReference type="InterPro" id="IPR003594">
    <property type="entry name" value="HATPase_dom"/>
</dbReference>
<dbReference type="GO" id="GO:0005524">
    <property type="term" value="F:ATP binding"/>
    <property type="evidence" value="ECO:0007669"/>
    <property type="project" value="UniProtKB-KW"/>
</dbReference>
<dbReference type="AlphaFoldDB" id="A0A8J4H2A4"/>
<proteinExistence type="predicted"/>
<evidence type="ECO:0000259" key="14">
    <source>
        <dbReference type="PROSITE" id="PS50885"/>
    </source>
</evidence>
<dbReference type="RefSeq" id="WP_213409946.1">
    <property type="nucleotide sequence ID" value="NZ_BOVK01000003.1"/>
</dbReference>
<organism evidence="15 16">
    <name type="scientific">Xylanibacillus composti</name>
    <dbReference type="NCBI Taxonomy" id="1572762"/>
    <lineage>
        <taxon>Bacteria</taxon>
        <taxon>Bacillati</taxon>
        <taxon>Bacillota</taxon>
        <taxon>Bacilli</taxon>
        <taxon>Bacillales</taxon>
        <taxon>Paenibacillaceae</taxon>
        <taxon>Xylanibacillus</taxon>
    </lineage>
</organism>
<evidence type="ECO:0000256" key="9">
    <source>
        <dbReference type="ARBA" id="ARBA00022840"/>
    </source>
</evidence>
<evidence type="ECO:0000256" key="8">
    <source>
        <dbReference type="ARBA" id="ARBA00022777"/>
    </source>
</evidence>
<evidence type="ECO:0000259" key="13">
    <source>
        <dbReference type="PROSITE" id="PS50109"/>
    </source>
</evidence>
<dbReference type="PANTHER" id="PTHR34220:SF7">
    <property type="entry name" value="SENSOR HISTIDINE KINASE YPDA"/>
    <property type="match status" value="1"/>
</dbReference>
<sequence>MPVSKHNTLRNQMLFGFLLVMIVVLGGVALATFHSVSTLLRNNAEKNIQQTAIQANGRLEGILQQVDTLTTQVATNAYVQQLLMEETNGNMASFSDRQRLAPVINTVQIFGRGVQAVELYSFEGRRLYPLDGNHIQDKVQDAWIQQTIRGRGSLIWFRFDPKYPDSIMAIRLVKLMDQEFAPGGFLLVHLQRELFDLQHSPSSTETPSRMLLVDDEGVAIAVNDTELDQSAVRSILHSSGNAVEIDGVTHMVVRQPSEATGWTLLILTPISEIMSGISVLRTAILIAAGIGLLLYALLSFFLSTAITKPILQLKRTMRSARLGALKPVEETTSTIEMQELNRSYNEMVRDMNDLIRLVYEKEIIQSRMELKALQAQVNPHFLFNTMEALYRSLQERGELRLAEFVITISEYYRYTITSHNREEWVTLEEELAHIERYLQIMKLRLGDRLNWQIAYPEEHAHRMMPKLLIQPIVENAIVYGIEDKLGPGSIRVAADFREREQELLIEVTDNGAGMDEQTLEAVTAAIREGRHTSARGTGMGLANVERRIQLYAGSSNYAGGVRISSSKGEGTSVQIRIPCK</sequence>
<dbReference type="SUPFAM" id="SSF55874">
    <property type="entry name" value="ATPase domain of HSP90 chaperone/DNA topoisomerase II/histidine kinase"/>
    <property type="match status" value="1"/>
</dbReference>
<keyword evidence="7" id="KW-0547">Nucleotide-binding</keyword>
<dbReference type="SMART" id="SM00387">
    <property type="entry name" value="HATPase_c"/>
    <property type="match status" value="1"/>
</dbReference>
<dbReference type="GO" id="GO:0005886">
    <property type="term" value="C:plasma membrane"/>
    <property type="evidence" value="ECO:0007669"/>
    <property type="project" value="UniProtKB-SubCell"/>
</dbReference>
<evidence type="ECO:0000313" key="16">
    <source>
        <dbReference type="Proteomes" id="UP000677918"/>
    </source>
</evidence>
<feature type="domain" description="HAMP" evidence="14">
    <location>
        <begin position="304"/>
        <end position="356"/>
    </location>
</feature>
<dbReference type="InterPro" id="IPR005467">
    <property type="entry name" value="His_kinase_dom"/>
</dbReference>
<evidence type="ECO:0000256" key="4">
    <source>
        <dbReference type="ARBA" id="ARBA00022475"/>
    </source>
</evidence>
<dbReference type="GO" id="GO:0000155">
    <property type="term" value="F:phosphorelay sensor kinase activity"/>
    <property type="evidence" value="ECO:0007669"/>
    <property type="project" value="InterPro"/>
</dbReference>
<keyword evidence="9" id="KW-0067">ATP-binding</keyword>
<dbReference type="Pfam" id="PF06580">
    <property type="entry name" value="His_kinase"/>
    <property type="match status" value="1"/>
</dbReference>
<keyword evidence="5" id="KW-0597">Phosphoprotein</keyword>
<keyword evidence="8 15" id="KW-0418">Kinase</keyword>
<evidence type="ECO:0000256" key="10">
    <source>
        <dbReference type="ARBA" id="ARBA00023012"/>
    </source>
</evidence>
<dbReference type="Gene3D" id="6.10.340.10">
    <property type="match status" value="1"/>
</dbReference>
<dbReference type="InterPro" id="IPR036890">
    <property type="entry name" value="HATPase_C_sf"/>
</dbReference>
<protein>
    <recommendedName>
        <fullName evidence="3">histidine kinase</fullName>
        <ecNumber evidence="3">2.7.13.3</ecNumber>
    </recommendedName>
</protein>
<evidence type="ECO:0000313" key="15">
    <source>
        <dbReference type="EMBL" id="GIQ67338.1"/>
    </source>
</evidence>
<dbReference type="EMBL" id="BOVK01000003">
    <property type="protein sequence ID" value="GIQ67338.1"/>
    <property type="molecule type" value="Genomic_DNA"/>
</dbReference>
<keyword evidence="12" id="KW-1133">Transmembrane helix</keyword>
<gene>
    <name evidence="15" type="ORF">XYCOK13_01620</name>
</gene>
<dbReference type="Gene3D" id="3.30.565.10">
    <property type="entry name" value="Histidine kinase-like ATPase, C-terminal domain"/>
    <property type="match status" value="1"/>
</dbReference>
<dbReference type="PRINTS" id="PR00344">
    <property type="entry name" value="BCTRLSENSOR"/>
</dbReference>
<dbReference type="Pfam" id="PF02518">
    <property type="entry name" value="HATPase_c"/>
    <property type="match status" value="1"/>
</dbReference>
<evidence type="ECO:0000256" key="7">
    <source>
        <dbReference type="ARBA" id="ARBA00022741"/>
    </source>
</evidence>